<sequence length="101" mass="11222">MSLRTPGRRWPVSKDFYLDEEIRVLPSSSGSLARPCGTTKALIIVADRPVGEELQRSRVSPYSSPRLKSDKAHGSRREARLAHSLRVDLARRLADEAQPAA</sequence>
<protein>
    <submittedName>
        <fullName evidence="2">Uncharacterized protein</fullName>
    </submittedName>
</protein>
<gene>
    <name evidence="2" type="ORF">CIRG_08333</name>
</gene>
<organism evidence="2 3">
    <name type="scientific">Coccidioides immitis RMSCC 2394</name>
    <dbReference type="NCBI Taxonomy" id="404692"/>
    <lineage>
        <taxon>Eukaryota</taxon>
        <taxon>Fungi</taxon>
        <taxon>Dikarya</taxon>
        <taxon>Ascomycota</taxon>
        <taxon>Pezizomycotina</taxon>
        <taxon>Eurotiomycetes</taxon>
        <taxon>Eurotiomycetidae</taxon>
        <taxon>Onygenales</taxon>
        <taxon>Onygenaceae</taxon>
        <taxon>Coccidioides</taxon>
    </lineage>
</organism>
<dbReference type="EMBL" id="DS028098">
    <property type="protein sequence ID" value="KMP08652.1"/>
    <property type="molecule type" value="Genomic_DNA"/>
</dbReference>
<feature type="region of interest" description="Disordered" evidence="1">
    <location>
        <begin position="54"/>
        <end position="80"/>
    </location>
</feature>
<reference evidence="3" key="1">
    <citation type="journal article" date="2010" name="Genome Res.">
        <title>Population genomic sequencing of Coccidioides fungi reveals recent hybridization and transposon control.</title>
        <authorList>
            <person name="Neafsey D.E."/>
            <person name="Barker B.M."/>
            <person name="Sharpton T.J."/>
            <person name="Stajich J.E."/>
            <person name="Park D.J."/>
            <person name="Whiston E."/>
            <person name="Hung C.-Y."/>
            <person name="McMahan C."/>
            <person name="White J."/>
            <person name="Sykes S."/>
            <person name="Heiman D."/>
            <person name="Young S."/>
            <person name="Zeng Q."/>
            <person name="Abouelleil A."/>
            <person name="Aftuck L."/>
            <person name="Bessette D."/>
            <person name="Brown A."/>
            <person name="FitzGerald M."/>
            <person name="Lui A."/>
            <person name="Macdonald J.P."/>
            <person name="Priest M."/>
            <person name="Orbach M.J."/>
            <person name="Galgiani J.N."/>
            <person name="Kirkland T.N."/>
            <person name="Cole G.T."/>
            <person name="Birren B.W."/>
            <person name="Henn M.R."/>
            <person name="Taylor J.W."/>
            <person name="Rounsley S.D."/>
        </authorList>
    </citation>
    <scope>NUCLEOTIDE SEQUENCE [LARGE SCALE GENOMIC DNA]</scope>
    <source>
        <strain evidence="3">RMSCC 2394</strain>
    </source>
</reference>
<dbReference type="Proteomes" id="UP000054565">
    <property type="component" value="Unassembled WGS sequence"/>
</dbReference>
<feature type="compositionally biased region" description="Basic and acidic residues" evidence="1">
    <location>
        <begin position="67"/>
        <end position="80"/>
    </location>
</feature>
<evidence type="ECO:0000313" key="2">
    <source>
        <dbReference type="EMBL" id="KMP08652.1"/>
    </source>
</evidence>
<name>A0A0J7BES7_COCIT</name>
<accession>A0A0J7BES7</accession>
<dbReference type="AlphaFoldDB" id="A0A0J7BES7"/>
<evidence type="ECO:0000313" key="3">
    <source>
        <dbReference type="Proteomes" id="UP000054565"/>
    </source>
</evidence>
<evidence type="ECO:0000256" key="1">
    <source>
        <dbReference type="SAM" id="MobiDB-lite"/>
    </source>
</evidence>
<proteinExistence type="predicted"/>